<feature type="domain" description="Type II secretion system protein GspF" evidence="9">
    <location>
        <begin position="282"/>
        <end position="404"/>
    </location>
</feature>
<evidence type="ECO:0000256" key="2">
    <source>
        <dbReference type="ARBA" id="ARBA00005745"/>
    </source>
</evidence>
<dbReference type="InterPro" id="IPR042094">
    <property type="entry name" value="T2SS_GspF_sf"/>
</dbReference>
<comment type="subcellular location">
    <subcellularLocation>
        <location evidence="1">Cell inner membrane</location>
        <topology evidence="1">Multi-pass membrane protein</topology>
    </subcellularLocation>
</comment>
<keyword evidence="7 8" id="KW-0472">Membrane</keyword>
<dbReference type="PANTHER" id="PTHR30012">
    <property type="entry name" value="GENERAL SECRETION PATHWAY PROTEIN"/>
    <property type="match status" value="1"/>
</dbReference>
<dbReference type="InterPro" id="IPR018076">
    <property type="entry name" value="T2SS_GspF_dom"/>
</dbReference>
<dbReference type="EMBL" id="VKAD01000001">
    <property type="protein sequence ID" value="TXR54308.1"/>
    <property type="molecule type" value="Genomic_DNA"/>
</dbReference>
<comment type="similarity">
    <text evidence="2">Belongs to the GSP F family.</text>
</comment>
<evidence type="ECO:0000256" key="4">
    <source>
        <dbReference type="ARBA" id="ARBA00022519"/>
    </source>
</evidence>
<keyword evidence="6 8" id="KW-1133">Transmembrane helix</keyword>
<dbReference type="PANTHER" id="PTHR30012:SF4">
    <property type="entry name" value="MSHA BIOGENESIS PROTEIN MSHG"/>
    <property type="match status" value="1"/>
</dbReference>
<keyword evidence="11" id="KW-1185">Reference proteome</keyword>
<sequence length="414" mass="45941">MSTYYYRGRNTSGAMVDGTLQAASKSDALAQLNRQNITPTQLSSSGKKNSTQSIDALRSVDILARFKRRKVKIDELIMFSRQMYALTRSGIPLIRAINGLADTTRSPALAQVLQDISRSLTQGTNLSSAFRLHSDIFGELFIAMIQMGETTGRLDQAFKQLIDHLELEKDTRKKVAAASRYPLIVSAFIVMALFVVNLVIVPQFSGLFSKLNTELPLATQILFASSNFVQKFWFLIILAMIGAWYAFRRWRNTAAGRLTVDRILLKLPILGPIFERIALGRFARPFSMMLDAGVPMLQALSVSSKTTGNHFIKQGIEGMQAGIERGESLLATASASKMFTPLILQMIAVGEESGNVSNLLIDIADFYDQEIEYDLKRITELFEPFLLAIMGAMVVVLALGIFLPLWELGTAYSQ</sequence>
<keyword evidence="5 8" id="KW-0812">Transmembrane</keyword>
<organism evidence="10 11">
    <name type="scientific">Reinekea thalattae</name>
    <dbReference type="NCBI Taxonomy" id="2593301"/>
    <lineage>
        <taxon>Bacteria</taxon>
        <taxon>Pseudomonadati</taxon>
        <taxon>Pseudomonadota</taxon>
        <taxon>Gammaproteobacteria</taxon>
        <taxon>Oceanospirillales</taxon>
        <taxon>Saccharospirillaceae</taxon>
        <taxon>Reinekea</taxon>
    </lineage>
</organism>
<reference evidence="10 11" key="1">
    <citation type="submission" date="2019-07" db="EMBL/GenBank/DDBJ databases">
        <title>Reinekea sp. strain SSH23 genome sequencing and assembly.</title>
        <authorList>
            <person name="Kim I."/>
        </authorList>
    </citation>
    <scope>NUCLEOTIDE SEQUENCE [LARGE SCALE GENOMIC DNA]</scope>
    <source>
        <strain evidence="10 11">SSH23</strain>
    </source>
</reference>
<name>A0A5C8ZAU3_9GAMM</name>
<gene>
    <name evidence="10" type="ORF">FME95_07165</name>
</gene>
<dbReference type="Pfam" id="PF00482">
    <property type="entry name" value="T2SSF"/>
    <property type="match status" value="2"/>
</dbReference>
<dbReference type="GO" id="GO:0015628">
    <property type="term" value="P:protein secretion by the type II secretion system"/>
    <property type="evidence" value="ECO:0007669"/>
    <property type="project" value="TreeGrafter"/>
</dbReference>
<dbReference type="OrthoDB" id="9805682at2"/>
<evidence type="ECO:0000256" key="1">
    <source>
        <dbReference type="ARBA" id="ARBA00004429"/>
    </source>
</evidence>
<protein>
    <submittedName>
        <fullName evidence="10">Type II secretion system F family protein</fullName>
    </submittedName>
</protein>
<evidence type="ECO:0000256" key="6">
    <source>
        <dbReference type="ARBA" id="ARBA00022989"/>
    </source>
</evidence>
<dbReference type="InterPro" id="IPR003004">
    <property type="entry name" value="GspF/PilC"/>
</dbReference>
<feature type="domain" description="Type II secretion system protein GspF" evidence="9">
    <location>
        <begin position="79"/>
        <end position="202"/>
    </location>
</feature>
<keyword evidence="4" id="KW-0997">Cell inner membrane</keyword>
<dbReference type="AlphaFoldDB" id="A0A5C8ZAU3"/>
<proteinExistence type="inferred from homology"/>
<evidence type="ECO:0000313" key="11">
    <source>
        <dbReference type="Proteomes" id="UP000321764"/>
    </source>
</evidence>
<feature type="transmembrane region" description="Helical" evidence="8">
    <location>
        <begin position="228"/>
        <end position="247"/>
    </location>
</feature>
<dbReference type="GO" id="GO:0005886">
    <property type="term" value="C:plasma membrane"/>
    <property type="evidence" value="ECO:0007669"/>
    <property type="project" value="UniProtKB-SubCell"/>
</dbReference>
<evidence type="ECO:0000256" key="7">
    <source>
        <dbReference type="ARBA" id="ARBA00023136"/>
    </source>
</evidence>
<comment type="caution">
    <text evidence="10">The sequence shown here is derived from an EMBL/GenBank/DDBJ whole genome shotgun (WGS) entry which is preliminary data.</text>
</comment>
<evidence type="ECO:0000256" key="3">
    <source>
        <dbReference type="ARBA" id="ARBA00022475"/>
    </source>
</evidence>
<dbReference type="FunFam" id="1.20.81.30:FF:000001">
    <property type="entry name" value="Type II secretion system protein F"/>
    <property type="match status" value="2"/>
</dbReference>
<evidence type="ECO:0000259" key="9">
    <source>
        <dbReference type="Pfam" id="PF00482"/>
    </source>
</evidence>
<evidence type="ECO:0000256" key="8">
    <source>
        <dbReference type="SAM" id="Phobius"/>
    </source>
</evidence>
<dbReference type="RefSeq" id="WP_147713706.1">
    <property type="nucleotide sequence ID" value="NZ_VKAD01000001.1"/>
</dbReference>
<evidence type="ECO:0000313" key="10">
    <source>
        <dbReference type="EMBL" id="TXR54308.1"/>
    </source>
</evidence>
<dbReference type="Gene3D" id="1.20.81.30">
    <property type="entry name" value="Type II secretion system (T2SS), domain F"/>
    <property type="match status" value="2"/>
</dbReference>
<evidence type="ECO:0000256" key="5">
    <source>
        <dbReference type="ARBA" id="ARBA00022692"/>
    </source>
</evidence>
<dbReference type="PRINTS" id="PR00812">
    <property type="entry name" value="BCTERIALGSPF"/>
</dbReference>
<dbReference type="Proteomes" id="UP000321764">
    <property type="component" value="Unassembled WGS sequence"/>
</dbReference>
<feature type="transmembrane region" description="Helical" evidence="8">
    <location>
        <begin position="181"/>
        <end position="208"/>
    </location>
</feature>
<feature type="transmembrane region" description="Helical" evidence="8">
    <location>
        <begin position="385"/>
        <end position="406"/>
    </location>
</feature>
<accession>A0A5C8ZAU3</accession>
<keyword evidence="3" id="KW-1003">Cell membrane</keyword>